<dbReference type="Proteomes" id="UP000826656">
    <property type="component" value="Unassembled WGS sequence"/>
</dbReference>
<proteinExistence type="predicted"/>
<reference evidence="3 4" key="1">
    <citation type="journal article" date="2021" name="bioRxiv">
        <title>Chromosome-scale and haplotype-resolved genome assembly of a tetraploid potato cultivar.</title>
        <authorList>
            <person name="Sun H."/>
            <person name="Jiao W.-B."/>
            <person name="Krause K."/>
            <person name="Campoy J.A."/>
            <person name="Goel M."/>
            <person name="Folz-Donahue K."/>
            <person name="Kukat C."/>
            <person name="Huettel B."/>
            <person name="Schneeberger K."/>
        </authorList>
    </citation>
    <scope>NUCLEOTIDE SEQUENCE [LARGE SCALE GENOMIC DNA]</scope>
    <source>
        <strain evidence="3">SolTubOtavaFocal</strain>
        <tissue evidence="3">Leaves</tissue>
    </source>
</reference>
<evidence type="ECO:0000313" key="3">
    <source>
        <dbReference type="EMBL" id="KAH0754851.1"/>
    </source>
</evidence>
<gene>
    <name evidence="3" type="ORF">KY290_025121</name>
    <name evidence="2" type="ORF">KY290_038087</name>
</gene>
<feature type="region of interest" description="Disordered" evidence="1">
    <location>
        <begin position="40"/>
        <end position="65"/>
    </location>
</feature>
<name>A0ABQ7UUP3_SOLTU</name>
<evidence type="ECO:0000256" key="1">
    <source>
        <dbReference type="SAM" id="MobiDB-lite"/>
    </source>
</evidence>
<evidence type="ECO:0000313" key="4">
    <source>
        <dbReference type="Proteomes" id="UP000826656"/>
    </source>
</evidence>
<dbReference type="EMBL" id="JAIVGD010000028">
    <property type="protein sequence ID" value="KAH0739382.1"/>
    <property type="molecule type" value="Genomic_DNA"/>
</dbReference>
<sequence length="65" mass="7229">MGHWERISLLAAPMPLRTSRKIEDTSYSFFCSLSFSAEKKLGQGEPPTTEPVDGIKESISGIFRP</sequence>
<dbReference type="EMBL" id="JAIVGD010000018">
    <property type="protein sequence ID" value="KAH0754851.1"/>
    <property type="molecule type" value="Genomic_DNA"/>
</dbReference>
<keyword evidence="4" id="KW-1185">Reference proteome</keyword>
<protein>
    <submittedName>
        <fullName evidence="3">Uncharacterized protein</fullName>
    </submittedName>
</protein>
<evidence type="ECO:0000313" key="2">
    <source>
        <dbReference type="EMBL" id="KAH0739382.1"/>
    </source>
</evidence>
<organism evidence="3 4">
    <name type="scientific">Solanum tuberosum</name>
    <name type="common">Potato</name>
    <dbReference type="NCBI Taxonomy" id="4113"/>
    <lineage>
        <taxon>Eukaryota</taxon>
        <taxon>Viridiplantae</taxon>
        <taxon>Streptophyta</taxon>
        <taxon>Embryophyta</taxon>
        <taxon>Tracheophyta</taxon>
        <taxon>Spermatophyta</taxon>
        <taxon>Magnoliopsida</taxon>
        <taxon>eudicotyledons</taxon>
        <taxon>Gunneridae</taxon>
        <taxon>Pentapetalae</taxon>
        <taxon>asterids</taxon>
        <taxon>lamiids</taxon>
        <taxon>Solanales</taxon>
        <taxon>Solanaceae</taxon>
        <taxon>Solanoideae</taxon>
        <taxon>Solaneae</taxon>
        <taxon>Solanum</taxon>
    </lineage>
</organism>
<comment type="caution">
    <text evidence="3">The sequence shown here is derived from an EMBL/GenBank/DDBJ whole genome shotgun (WGS) entry which is preliminary data.</text>
</comment>
<accession>A0ABQ7UUP3</accession>